<protein>
    <submittedName>
        <fullName evidence="6">Putative Delta2-dienoyl-CoA-isomerase</fullName>
    </submittedName>
</protein>
<dbReference type="PANTHER" id="PTHR43149">
    <property type="entry name" value="ENOYL-COA HYDRATASE"/>
    <property type="match status" value="1"/>
</dbReference>
<evidence type="ECO:0000256" key="2">
    <source>
        <dbReference type="ARBA" id="ARBA00005254"/>
    </source>
</evidence>
<dbReference type="Proteomes" id="UP000054988">
    <property type="component" value="Unassembled WGS sequence"/>
</dbReference>
<dbReference type="GO" id="GO:0051750">
    <property type="term" value="F:delta(3,5)-delta(2,4)-dienoyl-CoA isomerase activity"/>
    <property type="evidence" value="ECO:0007669"/>
    <property type="project" value="TreeGrafter"/>
</dbReference>
<gene>
    <name evidence="6" type="ORF">WG66_4842</name>
</gene>
<dbReference type="GO" id="GO:0005739">
    <property type="term" value="C:mitochondrion"/>
    <property type="evidence" value="ECO:0007669"/>
    <property type="project" value="TreeGrafter"/>
</dbReference>
<dbReference type="InterPro" id="IPR014748">
    <property type="entry name" value="Enoyl-CoA_hydra_C"/>
</dbReference>
<evidence type="ECO:0000313" key="6">
    <source>
        <dbReference type="EMBL" id="KTB42557.1"/>
    </source>
</evidence>
<dbReference type="CDD" id="cd06558">
    <property type="entry name" value="crotonase-like"/>
    <property type="match status" value="1"/>
</dbReference>
<dbReference type="AlphaFoldDB" id="A0A0W0G1W8"/>
<dbReference type="UniPathway" id="UPA00659"/>
<dbReference type="Gene3D" id="1.10.12.10">
    <property type="entry name" value="Lyase 2-enoyl-coa Hydratase, Chain A, domain 2"/>
    <property type="match status" value="1"/>
</dbReference>
<evidence type="ECO:0000256" key="5">
    <source>
        <dbReference type="ARBA" id="ARBA00023235"/>
    </source>
</evidence>
<keyword evidence="3" id="KW-0276">Fatty acid metabolism</keyword>
<keyword evidence="4" id="KW-0443">Lipid metabolism</keyword>
<proteinExistence type="inferred from homology"/>
<evidence type="ECO:0000256" key="3">
    <source>
        <dbReference type="ARBA" id="ARBA00022832"/>
    </source>
</evidence>
<dbReference type="eggNOG" id="KOG1681">
    <property type="taxonomic scope" value="Eukaryota"/>
</dbReference>
<dbReference type="Pfam" id="PF00378">
    <property type="entry name" value="ECH_1"/>
    <property type="match status" value="1"/>
</dbReference>
<dbReference type="EMBL" id="LATX01001317">
    <property type="protein sequence ID" value="KTB42557.1"/>
    <property type="molecule type" value="Genomic_DNA"/>
</dbReference>
<accession>A0A0W0G1W8</accession>
<comment type="caution">
    <text evidence="6">The sequence shown here is derived from an EMBL/GenBank/DDBJ whole genome shotgun (WGS) entry which is preliminary data.</text>
</comment>
<evidence type="ECO:0000313" key="7">
    <source>
        <dbReference type="Proteomes" id="UP000054988"/>
    </source>
</evidence>
<dbReference type="InterPro" id="IPR045002">
    <property type="entry name" value="Ech1-like"/>
</dbReference>
<dbReference type="SUPFAM" id="SSF52096">
    <property type="entry name" value="ClpP/crotonase"/>
    <property type="match status" value="1"/>
</dbReference>
<dbReference type="FunFam" id="1.10.12.10:FF:000004">
    <property type="entry name" value="Delta3,5-delta2,4-dienoyl-CoA isomerase"/>
    <property type="match status" value="1"/>
</dbReference>
<dbReference type="InterPro" id="IPR029045">
    <property type="entry name" value="ClpP/crotonase-like_dom_sf"/>
</dbReference>
<name>A0A0W0G1W8_MONRR</name>
<keyword evidence="5 6" id="KW-0413">Isomerase</keyword>
<evidence type="ECO:0000256" key="1">
    <source>
        <dbReference type="ARBA" id="ARBA00005005"/>
    </source>
</evidence>
<sequence>MSFDPESLSSKWIKVTQPSPHTLHIQLAREPVNAFCVEYWQEYGRLFDRIPSEAPDVRAVVVSSALPKFFTAGLDLNDAEGLAKPADGTVDNARKAFETMDHIKEFQYAIHSVERAPFPVIAAVHGIAIGLGMDMTSCCDIRYAAEDASFSIKEVDIGIAADIGTLAYLPKVVGNISLVREYAYTGDRFSAHDAEKMGYVSRVVKGSRDEVVHAALELAKHIAEKSPVAVTGTKRLITHARDHTVAQNLDYTAVWNATALQTKDMAEAVTAIRSKSKPKFAPLRLASKL</sequence>
<dbReference type="Gene3D" id="3.90.226.10">
    <property type="entry name" value="2-enoyl-CoA Hydratase, Chain A, domain 1"/>
    <property type="match status" value="1"/>
</dbReference>
<comment type="similarity">
    <text evidence="2">Belongs to the enoyl-CoA hydratase/isomerase family.</text>
</comment>
<comment type="pathway">
    <text evidence="1">Lipid metabolism; fatty acid beta-oxidation.</text>
</comment>
<dbReference type="GO" id="GO:0006635">
    <property type="term" value="P:fatty acid beta-oxidation"/>
    <property type="evidence" value="ECO:0007669"/>
    <property type="project" value="UniProtKB-UniPathway"/>
</dbReference>
<reference evidence="6 7" key="1">
    <citation type="submission" date="2015-12" db="EMBL/GenBank/DDBJ databases">
        <title>Draft genome sequence of Moniliophthora roreri, the causal agent of frosty pod rot of cacao.</title>
        <authorList>
            <person name="Aime M.C."/>
            <person name="Diaz-Valderrama J.R."/>
            <person name="Kijpornyongpan T."/>
            <person name="Phillips-Mora W."/>
        </authorList>
    </citation>
    <scope>NUCLEOTIDE SEQUENCE [LARGE SCALE GENOMIC DNA]</scope>
    <source>
        <strain evidence="6 7">MCA 2952</strain>
    </source>
</reference>
<dbReference type="PANTHER" id="PTHR43149:SF1">
    <property type="entry name" value="DELTA(3,5)-DELTA(2,4)-DIENOYL-COA ISOMERASE, MITOCHONDRIAL"/>
    <property type="match status" value="1"/>
</dbReference>
<organism evidence="6 7">
    <name type="scientific">Moniliophthora roreri</name>
    <name type="common">Frosty pod rot fungus</name>
    <name type="synonym">Monilia roreri</name>
    <dbReference type="NCBI Taxonomy" id="221103"/>
    <lineage>
        <taxon>Eukaryota</taxon>
        <taxon>Fungi</taxon>
        <taxon>Dikarya</taxon>
        <taxon>Basidiomycota</taxon>
        <taxon>Agaricomycotina</taxon>
        <taxon>Agaricomycetes</taxon>
        <taxon>Agaricomycetidae</taxon>
        <taxon>Agaricales</taxon>
        <taxon>Marasmiineae</taxon>
        <taxon>Marasmiaceae</taxon>
        <taxon>Moniliophthora</taxon>
    </lineage>
</organism>
<dbReference type="InterPro" id="IPR001753">
    <property type="entry name" value="Enoyl-CoA_hydra/iso"/>
</dbReference>
<evidence type="ECO:0000256" key="4">
    <source>
        <dbReference type="ARBA" id="ARBA00023098"/>
    </source>
</evidence>